<dbReference type="Pfam" id="PF09454">
    <property type="entry name" value="Vps23_core"/>
    <property type="match status" value="1"/>
</dbReference>
<dbReference type="GO" id="GO:0043130">
    <property type="term" value="F:ubiquitin binding"/>
    <property type="evidence" value="ECO:0007669"/>
    <property type="project" value="TreeGrafter"/>
</dbReference>
<dbReference type="PROSITE" id="PS51312">
    <property type="entry name" value="SB"/>
    <property type="match status" value="1"/>
</dbReference>
<feature type="compositionally biased region" description="Polar residues" evidence="8">
    <location>
        <begin position="151"/>
        <end position="164"/>
    </location>
</feature>
<reference evidence="11 12" key="1">
    <citation type="submission" date="2015-01" db="EMBL/GenBank/DDBJ databases">
        <title>The Genome Sequence of Ochroconis gallopava CBS43764.</title>
        <authorList>
            <consortium name="The Broad Institute Genomics Platform"/>
            <person name="Cuomo C."/>
            <person name="de Hoog S."/>
            <person name="Gorbushina A."/>
            <person name="Stielow B."/>
            <person name="Teixiera M."/>
            <person name="Abouelleil A."/>
            <person name="Chapman S.B."/>
            <person name="Priest M."/>
            <person name="Young S.K."/>
            <person name="Wortman J."/>
            <person name="Nusbaum C."/>
            <person name="Birren B."/>
        </authorList>
    </citation>
    <scope>NUCLEOTIDE SEQUENCE [LARGE SCALE GENOMIC DNA]</scope>
    <source>
        <strain evidence="11 12">CBS 43764</strain>
    </source>
</reference>
<evidence type="ECO:0000256" key="4">
    <source>
        <dbReference type="ARBA" id="ARBA00022753"/>
    </source>
</evidence>
<dbReference type="InterPro" id="IPR052070">
    <property type="entry name" value="ESCRT-I_UEV_domain"/>
</dbReference>
<dbReference type="GO" id="GO:0000813">
    <property type="term" value="C:ESCRT I complex"/>
    <property type="evidence" value="ECO:0007669"/>
    <property type="project" value="TreeGrafter"/>
</dbReference>
<dbReference type="PROSITE" id="PS51322">
    <property type="entry name" value="UEV"/>
    <property type="match status" value="1"/>
</dbReference>
<dbReference type="Pfam" id="PF05743">
    <property type="entry name" value="UEV"/>
    <property type="match status" value="1"/>
</dbReference>
<evidence type="ECO:0000256" key="3">
    <source>
        <dbReference type="ARBA" id="ARBA00022448"/>
    </source>
</evidence>
<feature type="domain" description="UEV" evidence="10">
    <location>
        <begin position="7"/>
        <end position="152"/>
    </location>
</feature>
<keyword evidence="12" id="KW-1185">Reference proteome</keyword>
<dbReference type="InterPro" id="IPR016135">
    <property type="entry name" value="UBQ-conjugating_enzyme/RWD"/>
</dbReference>
<feature type="compositionally biased region" description="Pro residues" evidence="8">
    <location>
        <begin position="168"/>
        <end position="178"/>
    </location>
</feature>
<proteinExistence type="inferred from homology"/>
<keyword evidence="4" id="KW-0967">Endosome</keyword>
<dbReference type="PANTHER" id="PTHR23306">
    <property type="entry name" value="TUMOR SUSCEPTIBILITY GENE 101 PROTEIN-RELATED"/>
    <property type="match status" value="1"/>
</dbReference>
<dbReference type="SUPFAM" id="SSF140111">
    <property type="entry name" value="Endosomal sorting complex assembly domain"/>
    <property type="match status" value="1"/>
</dbReference>
<evidence type="ECO:0000256" key="1">
    <source>
        <dbReference type="ARBA" id="ARBA00004177"/>
    </source>
</evidence>
<evidence type="ECO:0000256" key="7">
    <source>
        <dbReference type="PROSITE-ProRule" id="PRU00644"/>
    </source>
</evidence>
<evidence type="ECO:0000313" key="12">
    <source>
        <dbReference type="Proteomes" id="UP000053259"/>
    </source>
</evidence>
<evidence type="ECO:0000256" key="5">
    <source>
        <dbReference type="ARBA" id="ARBA00022927"/>
    </source>
</evidence>
<dbReference type="PANTHER" id="PTHR23306:SF3">
    <property type="entry name" value="TUMOR SUPPRESSOR PROTEIN 101"/>
    <property type="match status" value="1"/>
</dbReference>
<dbReference type="RefSeq" id="XP_016210103.1">
    <property type="nucleotide sequence ID" value="XM_016361983.1"/>
</dbReference>
<keyword evidence="5 7" id="KW-0653">Protein transport</keyword>
<keyword evidence="3 7" id="KW-0813">Transport</keyword>
<sequence length="580" mass="64657">MPPVPDNVLNWLYSVLTSEYHDINRTYSDTAQLLFHYPSLRPKTEVYTYEHGTSALLLLLAGTIPVEFRGQVFHFPIHLWIPHAYPREAPIGFVVPNETMLVRPGQHVSGEGKIYHPYLAKWSGFWDKSSLLDLVAILREVFAKEPPVVSKQHTQQARPQQSVARTAPTPPPPLPPPPEEWRKSRQPTSHSSIDSTNYPRQHGEVPPPLPPKDVDPSRSLSINPTDERARQSSHGASMPPISLSRVRGDGYVPNKHWQDATYVPAQTSVDSRQGSRNDGPLPVRILPPHVRSQQQSHHELESPVSPSMSLSNVPPKPAQYAEQHIPADIQFRPPHAPYQPPQPLPQPIPQSHLQLSQKHPYQHPIEQDFPRRPPPQPQIDLLSSPLDVQLPGQSQPAEKLPVPPVPPNPEKDALLHALSQALCSQAGQIIANNNAAVQSLIAQHHALMNAQQTLQAEIESLTQLSSILDGNESALRQGLTQIDSSIANAATQRRPEIDTLIICPTVVGQQVYNAVAEEQAARYVRLALGKALDRGRIGVKEYVKEMRAIAREEFFRKVVLKKASAGMGLNMGEFHEHRRH</sequence>
<dbReference type="Proteomes" id="UP000053259">
    <property type="component" value="Unassembled WGS sequence"/>
</dbReference>
<feature type="compositionally biased region" description="Pro residues" evidence="8">
    <location>
        <begin position="334"/>
        <end position="348"/>
    </location>
</feature>
<feature type="region of interest" description="Disordered" evidence="8">
    <location>
        <begin position="146"/>
        <end position="401"/>
    </location>
</feature>
<keyword evidence="6" id="KW-0175">Coiled coil</keyword>
<feature type="compositionally biased region" description="Polar residues" evidence="8">
    <location>
        <begin position="264"/>
        <end position="276"/>
    </location>
</feature>
<comment type="subcellular location">
    <subcellularLocation>
        <location evidence="1">Endosome</location>
    </subcellularLocation>
</comment>
<evidence type="ECO:0000256" key="6">
    <source>
        <dbReference type="ARBA" id="ARBA00023054"/>
    </source>
</evidence>
<dbReference type="GO" id="GO:0043162">
    <property type="term" value="P:ubiquitin-dependent protein catabolic process via the multivesicular body sorting pathway"/>
    <property type="evidence" value="ECO:0007669"/>
    <property type="project" value="UniProtKB-ARBA"/>
</dbReference>
<evidence type="ECO:0000313" key="11">
    <source>
        <dbReference type="EMBL" id="KIW00234.1"/>
    </source>
</evidence>
<dbReference type="AlphaFoldDB" id="A0A0D2AM59"/>
<dbReference type="InterPro" id="IPR008883">
    <property type="entry name" value="UEV_N"/>
</dbReference>
<evidence type="ECO:0000259" key="10">
    <source>
        <dbReference type="PROSITE" id="PS51322"/>
    </source>
</evidence>
<accession>A0A0D2AM59</accession>
<feature type="compositionally biased region" description="Polar residues" evidence="8">
    <location>
        <begin position="186"/>
        <end position="199"/>
    </location>
</feature>
<dbReference type="VEuPathDB" id="FungiDB:PV09_08127"/>
<dbReference type="Gene3D" id="3.10.110.10">
    <property type="entry name" value="Ubiquitin Conjugating Enzyme"/>
    <property type="match status" value="1"/>
</dbReference>
<dbReference type="GO" id="GO:0006886">
    <property type="term" value="P:intracellular protein transport"/>
    <property type="evidence" value="ECO:0007669"/>
    <property type="project" value="UniProtKB-ARBA"/>
</dbReference>
<dbReference type="FunCoup" id="A0A0D2AM59">
    <property type="interactions" value="556"/>
</dbReference>
<dbReference type="GO" id="GO:0072666">
    <property type="term" value="P:establishment of protein localization to vacuole"/>
    <property type="evidence" value="ECO:0007669"/>
    <property type="project" value="UniProtKB-ARBA"/>
</dbReference>
<name>A0A0D2AM59_9PEZI</name>
<evidence type="ECO:0000256" key="2">
    <source>
        <dbReference type="ARBA" id="ARBA00009594"/>
    </source>
</evidence>
<dbReference type="HOGENOM" id="CLU_017548_2_1_1"/>
<dbReference type="CDD" id="cd11685">
    <property type="entry name" value="UEV_TSG101-like"/>
    <property type="match status" value="1"/>
</dbReference>
<dbReference type="Gene3D" id="6.10.140.820">
    <property type="match status" value="1"/>
</dbReference>
<protein>
    <recommendedName>
        <fullName evidence="13">UEV domain-containing protein</fullName>
    </recommendedName>
</protein>
<comment type="similarity">
    <text evidence="2">Belongs to the ubiquitin-conjugating enzyme family. UEV subfamily.</text>
</comment>
<evidence type="ECO:0000256" key="8">
    <source>
        <dbReference type="SAM" id="MobiDB-lite"/>
    </source>
</evidence>
<dbReference type="InterPro" id="IPR037202">
    <property type="entry name" value="ESCRT_assembly_dom"/>
</dbReference>
<evidence type="ECO:0008006" key="13">
    <source>
        <dbReference type="Google" id="ProtNLM"/>
    </source>
</evidence>
<dbReference type="SUPFAM" id="SSF54495">
    <property type="entry name" value="UBC-like"/>
    <property type="match status" value="1"/>
</dbReference>
<dbReference type="InterPro" id="IPR017916">
    <property type="entry name" value="SB_dom"/>
</dbReference>
<dbReference type="STRING" id="253628.A0A0D2AM59"/>
<evidence type="ECO:0000259" key="9">
    <source>
        <dbReference type="PROSITE" id="PS51312"/>
    </source>
</evidence>
<dbReference type="EMBL" id="KN847565">
    <property type="protein sequence ID" value="KIW00234.1"/>
    <property type="molecule type" value="Genomic_DNA"/>
</dbReference>
<dbReference type="InParanoid" id="A0A0D2AM59"/>
<feature type="domain" description="SB" evidence="9">
    <location>
        <begin position="505"/>
        <end position="573"/>
    </location>
</feature>
<dbReference type="OrthoDB" id="306304at2759"/>
<organism evidence="11 12">
    <name type="scientific">Verruconis gallopava</name>
    <dbReference type="NCBI Taxonomy" id="253628"/>
    <lineage>
        <taxon>Eukaryota</taxon>
        <taxon>Fungi</taxon>
        <taxon>Dikarya</taxon>
        <taxon>Ascomycota</taxon>
        <taxon>Pezizomycotina</taxon>
        <taxon>Dothideomycetes</taxon>
        <taxon>Pleosporomycetidae</taxon>
        <taxon>Venturiales</taxon>
        <taxon>Sympoventuriaceae</taxon>
        <taxon>Verruconis</taxon>
    </lineage>
</organism>
<gene>
    <name evidence="11" type="ORF">PV09_08127</name>
</gene>
<dbReference type="GeneID" id="27316100"/>